<dbReference type="Proteomes" id="UP001501442">
    <property type="component" value="Unassembled WGS sequence"/>
</dbReference>
<proteinExistence type="predicted"/>
<accession>A0ABP8U956</accession>
<keyword evidence="3" id="KW-1185">Reference proteome</keyword>
<reference evidence="3" key="1">
    <citation type="journal article" date="2019" name="Int. J. Syst. Evol. Microbiol.">
        <title>The Global Catalogue of Microorganisms (GCM) 10K type strain sequencing project: providing services to taxonomists for standard genome sequencing and annotation.</title>
        <authorList>
            <consortium name="The Broad Institute Genomics Platform"/>
            <consortium name="The Broad Institute Genome Sequencing Center for Infectious Disease"/>
            <person name="Wu L."/>
            <person name="Ma J."/>
        </authorList>
    </citation>
    <scope>NUCLEOTIDE SEQUENCE [LARGE SCALE GENOMIC DNA]</scope>
    <source>
        <strain evidence="3">JCM 17939</strain>
    </source>
</reference>
<sequence length="47" mass="4850">MKPKQRRRPPVPPGPGAIVIATELPPGYVPPSASVDPEASTSEEGGE</sequence>
<gene>
    <name evidence="2" type="ORF">GCM10023196_035860</name>
</gene>
<name>A0ABP8U956_9ACTN</name>
<evidence type="ECO:0000256" key="1">
    <source>
        <dbReference type="SAM" id="MobiDB-lite"/>
    </source>
</evidence>
<protein>
    <submittedName>
        <fullName evidence="2">Uncharacterized protein</fullName>
    </submittedName>
</protein>
<evidence type="ECO:0000313" key="2">
    <source>
        <dbReference type="EMBL" id="GAA4626673.1"/>
    </source>
</evidence>
<dbReference type="EMBL" id="BAABHK010000004">
    <property type="protein sequence ID" value="GAA4626673.1"/>
    <property type="molecule type" value="Genomic_DNA"/>
</dbReference>
<feature type="region of interest" description="Disordered" evidence="1">
    <location>
        <begin position="1"/>
        <end position="47"/>
    </location>
</feature>
<dbReference type="RefSeq" id="WP_345431971.1">
    <property type="nucleotide sequence ID" value="NZ_BAABHK010000004.1"/>
</dbReference>
<evidence type="ECO:0000313" key="3">
    <source>
        <dbReference type="Proteomes" id="UP001501442"/>
    </source>
</evidence>
<comment type="caution">
    <text evidence="2">The sequence shown here is derived from an EMBL/GenBank/DDBJ whole genome shotgun (WGS) entry which is preliminary data.</text>
</comment>
<organism evidence="2 3">
    <name type="scientific">Actinoallomurus vinaceus</name>
    <dbReference type="NCBI Taxonomy" id="1080074"/>
    <lineage>
        <taxon>Bacteria</taxon>
        <taxon>Bacillati</taxon>
        <taxon>Actinomycetota</taxon>
        <taxon>Actinomycetes</taxon>
        <taxon>Streptosporangiales</taxon>
        <taxon>Thermomonosporaceae</taxon>
        <taxon>Actinoallomurus</taxon>
    </lineage>
</organism>